<keyword evidence="7" id="KW-1185">Reference proteome</keyword>
<dbReference type="STRING" id="865937.Gilli_0471"/>
<keyword evidence="3" id="KW-0804">Transcription</keyword>
<gene>
    <name evidence="6" type="ORF">Gilli_0471</name>
</gene>
<accession>H2BZ54</accession>
<dbReference type="InterPro" id="IPR018490">
    <property type="entry name" value="cNMP-bd_dom_sf"/>
</dbReference>
<organism evidence="6 7">
    <name type="scientific">Gillisia limnaea (strain DSM 15749 / LMG 21470 / R-8282)</name>
    <dbReference type="NCBI Taxonomy" id="865937"/>
    <lineage>
        <taxon>Bacteria</taxon>
        <taxon>Pseudomonadati</taxon>
        <taxon>Bacteroidota</taxon>
        <taxon>Flavobacteriia</taxon>
        <taxon>Flavobacteriales</taxon>
        <taxon>Flavobacteriaceae</taxon>
        <taxon>Gillisia</taxon>
    </lineage>
</organism>
<reference evidence="7" key="1">
    <citation type="journal article" date="2012" name="Stand. Genomic Sci.">
        <title>Genome sequence of the Antarctic rhodopsins-containing flavobacterium Gillisia limnaea type strain (R-8282(T)).</title>
        <authorList>
            <person name="Riedel T."/>
            <person name="Held B."/>
            <person name="Nolan M."/>
            <person name="Lucas S."/>
            <person name="Lapidus A."/>
            <person name="Tice H."/>
            <person name="Del Rio T.G."/>
            <person name="Cheng J.F."/>
            <person name="Han C."/>
            <person name="Tapia R."/>
            <person name="Goodwin L.A."/>
            <person name="Pitluck S."/>
            <person name="Liolios K."/>
            <person name="Mavromatis K."/>
            <person name="Pagani I."/>
            <person name="Ivanova N."/>
            <person name="Mikhailova N."/>
            <person name="Pati A."/>
            <person name="Chen A."/>
            <person name="Palaniappan K."/>
            <person name="Land M."/>
            <person name="Rohde M."/>
            <person name="Tindall B.J."/>
            <person name="Detter J.C."/>
            <person name="Goker M."/>
            <person name="Bristow J."/>
            <person name="Eisen J.A."/>
            <person name="Markowitz V."/>
            <person name="Hugenholtz P."/>
            <person name="Kyrpides N.C."/>
            <person name="Klenk H.P."/>
            <person name="Woyke T."/>
        </authorList>
    </citation>
    <scope>NUCLEOTIDE SEQUENCE [LARGE SCALE GENOMIC DNA]</scope>
    <source>
        <strain evidence="7">DSM 15749 / LMG 21470 / R-8282</strain>
    </source>
</reference>
<feature type="domain" description="HTH crp-type" evidence="5">
    <location>
        <begin position="142"/>
        <end position="211"/>
    </location>
</feature>
<dbReference type="SUPFAM" id="SSF51206">
    <property type="entry name" value="cAMP-binding domain-like"/>
    <property type="match status" value="1"/>
</dbReference>
<evidence type="ECO:0000259" key="4">
    <source>
        <dbReference type="PROSITE" id="PS50042"/>
    </source>
</evidence>
<dbReference type="InterPro" id="IPR014710">
    <property type="entry name" value="RmlC-like_jellyroll"/>
</dbReference>
<dbReference type="Pfam" id="PF13545">
    <property type="entry name" value="HTH_Crp_2"/>
    <property type="match status" value="1"/>
</dbReference>
<dbReference type="eggNOG" id="COG0664">
    <property type="taxonomic scope" value="Bacteria"/>
</dbReference>
<evidence type="ECO:0000256" key="2">
    <source>
        <dbReference type="ARBA" id="ARBA00023125"/>
    </source>
</evidence>
<sequence length="227" mass="26512">MLDGCDFLKEMDKESSNSFLSLFKEENWSKNTCILNHEKLNYKFHIILSGRVKMYQVDPFTGKELTLFLLIKGDVFDIFCLLDEQEHTVYYECLDDVTVLSTPMPKLRSWLKNNPKNYKILLPYAGKQLRMLENSVSDMTFTNISTRLLKLLIRNVNANSRDLELIDDLPNKEIANLLGSTRAVINRHLQKLKKKGSIRLSRNRMEIKDLGILIHLLECQKKIMNEK</sequence>
<evidence type="ECO:0000313" key="6">
    <source>
        <dbReference type="EMBL" id="EHQ01183.1"/>
    </source>
</evidence>
<dbReference type="Gene3D" id="1.10.10.10">
    <property type="entry name" value="Winged helix-like DNA-binding domain superfamily/Winged helix DNA-binding domain"/>
    <property type="match status" value="1"/>
</dbReference>
<evidence type="ECO:0000256" key="3">
    <source>
        <dbReference type="ARBA" id="ARBA00023163"/>
    </source>
</evidence>
<evidence type="ECO:0000313" key="7">
    <source>
        <dbReference type="Proteomes" id="UP000003844"/>
    </source>
</evidence>
<evidence type="ECO:0000259" key="5">
    <source>
        <dbReference type="PROSITE" id="PS51063"/>
    </source>
</evidence>
<dbReference type="InterPro" id="IPR036388">
    <property type="entry name" value="WH-like_DNA-bd_sf"/>
</dbReference>
<protein>
    <submittedName>
        <fullName evidence="6">Transcriptional regulator, Crp/Fnr family</fullName>
    </submittedName>
</protein>
<dbReference type="Gene3D" id="2.60.120.10">
    <property type="entry name" value="Jelly Rolls"/>
    <property type="match status" value="1"/>
</dbReference>
<dbReference type="InterPro" id="IPR000595">
    <property type="entry name" value="cNMP-bd_dom"/>
</dbReference>
<dbReference type="SUPFAM" id="SSF46785">
    <property type="entry name" value="Winged helix' DNA-binding domain"/>
    <property type="match status" value="1"/>
</dbReference>
<name>H2BZ54_GILLR</name>
<proteinExistence type="predicted"/>
<dbReference type="GO" id="GO:0006355">
    <property type="term" value="P:regulation of DNA-templated transcription"/>
    <property type="evidence" value="ECO:0007669"/>
    <property type="project" value="InterPro"/>
</dbReference>
<dbReference type="HOGENOM" id="CLU_075053_3_4_10"/>
<keyword evidence="2" id="KW-0238">DNA-binding</keyword>
<feature type="domain" description="Cyclic nucleotide-binding" evidence="4">
    <location>
        <begin position="7"/>
        <end position="111"/>
    </location>
</feature>
<dbReference type="AlphaFoldDB" id="H2BZ54"/>
<dbReference type="GO" id="GO:0003677">
    <property type="term" value="F:DNA binding"/>
    <property type="evidence" value="ECO:0007669"/>
    <property type="project" value="UniProtKB-KW"/>
</dbReference>
<dbReference type="PROSITE" id="PS50042">
    <property type="entry name" value="CNMP_BINDING_3"/>
    <property type="match status" value="1"/>
</dbReference>
<dbReference type="EMBL" id="JH594606">
    <property type="protein sequence ID" value="EHQ01183.1"/>
    <property type="molecule type" value="Genomic_DNA"/>
</dbReference>
<dbReference type="Pfam" id="PF00027">
    <property type="entry name" value="cNMP_binding"/>
    <property type="match status" value="1"/>
</dbReference>
<dbReference type="InterPro" id="IPR036390">
    <property type="entry name" value="WH_DNA-bd_sf"/>
</dbReference>
<dbReference type="PROSITE" id="PS51063">
    <property type="entry name" value="HTH_CRP_2"/>
    <property type="match status" value="1"/>
</dbReference>
<dbReference type="CDD" id="cd00038">
    <property type="entry name" value="CAP_ED"/>
    <property type="match status" value="1"/>
</dbReference>
<dbReference type="Proteomes" id="UP000003844">
    <property type="component" value="Unassembled WGS sequence"/>
</dbReference>
<dbReference type="SMART" id="SM00419">
    <property type="entry name" value="HTH_CRP"/>
    <property type="match status" value="1"/>
</dbReference>
<dbReference type="InterPro" id="IPR012318">
    <property type="entry name" value="HTH_CRP"/>
</dbReference>
<evidence type="ECO:0000256" key="1">
    <source>
        <dbReference type="ARBA" id="ARBA00023015"/>
    </source>
</evidence>
<keyword evidence="1" id="KW-0805">Transcription regulation</keyword>